<proteinExistence type="predicted"/>
<protein>
    <recommendedName>
        <fullName evidence="3">BTB domain-containing protein</fullName>
    </recommendedName>
</protein>
<reference evidence="1 2" key="1">
    <citation type="submission" date="2024-01" db="EMBL/GenBank/DDBJ databases">
        <title>The complete chloroplast genome sequence of Lithospermum erythrorhizon: insights into the phylogenetic relationship among Boraginaceae species and the maternal lineages of purple gromwells.</title>
        <authorList>
            <person name="Okada T."/>
            <person name="Watanabe K."/>
        </authorList>
    </citation>
    <scope>NUCLEOTIDE SEQUENCE [LARGE SCALE GENOMIC DNA]</scope>
</reference>
<evidence type="ECO:0008006" key="3">
    <source>
        <dbReference type="Google" id="ProtNLM"/>
    </source>
</evidence>
<gene>
    <name evidence="1" type="ORF">LIER_42082</name>
</gene>
<accession>A0AAV3RMS1</accession>
<name>A0AAV3RMS1_LITER</name>
<keyword evidence="2" id="KW-1185">Reference proteome</keyword>
<dbReference type="AlphaFoldDB" id="A0AAV3RMS1"/>
<comment type="caution">
    <text evidence="1">The sequence shown here is derived from an EMBL/GenBank/DDBJ whole genome shotgun (WGS) entry which is preliminary data.</text>
</comment>
<dbReference type="EMBL" id="BAABME010028030">
    <property type="protein sequence ID" value="GAA0176465.1"/>
    <property type="molecule type" value="Genomic_DNA"/>
</dbReference>
<evidence type="ECO:0000313" key="1">
    <source>
        <dbReference type="EMBL" id="GAA0176465.1"/>
    </source>
</evidence>
<organism evidence="1 2">
    <name type="scientific">Lithospermum erythrorhizon</name>
    <name type="common">Purple gromwell</name>
    <name type="synonym">Lithospermum officinale var. erythrorhizon</name>
    <dbReference type="NCBI Taxonomy" id="34254"/>
    <lineage>
        <taxon>Eukaryota</taxon>
        <taxon>Viridiplantae</taxon>
        <taxon>Streptophyta</taxon>
        <taxon>Embryophyta</taxon>
        <taxon>Tracheophyta</taxon>
        <taxon>Spermatophyta</taxon>
        <taxon>Magnoliopsida</taxon>
        <taxon>eudicotyledons</taxon>
        <taxon>Gunneridae</taxon>
        <taxon>Pentapetalae</taxon>
        <taxon>asterids</taxon>
        <taxon>lamiids</taxon>
        <taxon>Boraginales</taxon>
        <taxon>Boraginaceae</taxon>
        <taxon>Boraginoideae</taxon>
        <taxon>Lithospermeae</taxon>
        <taxon>Lithospermum</taxon>
    </lineage>
</organism>
<dbReference type="Proteomes" id="UP001454036">
    <property type="component" value="Unassembled WGS sequence"/>
</dbReference>
<evidence type="ECO:0000313" key="2">
    <source>
        <dbReference type="Proteomes" id="UP001454036"/>
    </source>
</evidence>
<sequence length="129" mass="14423">MKEGDRSTSFFHAVIKKKNRKKQIPGILEEGNWITHKKFIAESASNYFMKAFSGDSNDVNVEDLHNFIPHLVTQDHNDLLMAKPSLAVLYFMDGHAMPRSMTSTVISLIPSVMDLVLGNNLGLLVSATF</sequence>